<comment type="caution">
    <text evidence="1">The sequence shown here is derived from an EMBL/GenBank/DDBJ whole genome shotgun (WGS) entry which is preliminary data.</text>
</comment>
<gene>
    <name evidence="1" type="ORF">JQM67_09550</name>
</gene>
<protein>
    <submittedName>
        <fullName evidence="1">Uncharacterized protein</fullName>
    </submittedName>
</protein>
<proteinExistence type="predicted"/>
<evidence type="ECO:0000313" key="1">
    <source>
        <dbReference type="EMBL" id="MCF2652845.1"/>
    </source>
</evidence>
<dbReference type="RefSeq" id="WP_235323890.1">
    <property type="nucleotide sequence ID" value="NZ_JAFBIT010000003.1"/>
</dbReference>
<organism evidence="1 2">
    <name type="scientific">Anaeromassilibacillus senegalensis</name>
    <dbReference type="NCBI Taxonomy" id="1673717"/>
    <lineage>
        <taxon>Bacteria</taxon>
        <taxon>Bacillati</taxon>
        <taxon>Bacillota</taxon>
        <taxon>Clostridia</taxon>
        <taxon>Eubacteriales</taxon>
        <taxon>Acutalibacteraceae</taxon>
        <taxon>Anaeromassilibacillus</taxon>
    </lineage>
</organism>
<dbReference type="EMBL" id="JAFBIT010000003">
    <property type="protein sequence ID" value="MCF2652845.1"/>
    <property type="molecule type" value="Genomic_DNA"/>
</dbReference>
<dbReference type="Proteomes" id="UP001299220">
    <property type="component" value="Unassembled WGS sequence"/>
</dbReference>
<evidence type="ECO:0000313" key="2">
    <source>
        <dbReference type="Proteomes" id="UP001299220"/>
    </source>
</evidence>
<name>A0ABS9CRE3_9FIRM</name>
<keyword evidence="2" id="KW-1185">Reference proteome</keyword>
<accession>A0ABS9CRE3</accession>
<sequence length="99" mass="11581">MDNIAKRMKAYIEIHPFDSGESDCKTVLDQLYQAYAESHESDPEEIKEGFRRLEEYLCSLPLQDNNAVFTLCCRLCIAYERKAFRDGLLYGAYLMRELN</sequence>
<reference evidence="1 2" key="1">
    <citation type="submission" date="2020-12" db="EMBL/GenBank/DDBJ databases">
        <title>Whole genome sequences of gut porcine anaerobes.</title>
        <authorList>
            <person name="Kubasova T."/>
            <person name="Jahodarova E."/>
            <person name="Rychlik I."/>
        </authorList>
    </citation>
    <scope>NUCLEOTIDE SEQUENCE [LARGE SCALE GENOMIC DNA]</scope>
    <source>
        <strain evidence="1 2">An867</strain>
    </source>
</reference>